<evidence type="ECO:0000256" key="1">
    <source>
        <dbReference type="SAM" id="SignalP"/>
    </source>
</evidence>
<name>A0ABP9XD47_9DEIO</name>
<evidence type="ECO:0000313" key="2">
    <source>
        <dbReference type="EMBL" id="GAA5533295.1"/>
    </source>
</evidence>
<comment type="caution">
    <text evidence="2">The sequence shown here is derived from an EMBL/GenBank/DDBJ whole genome shotgun (WGS) entry which is preliminary data.</text>
</comment>
<keyword evidence="3" id="KW-1185">Reference proteome</keyword>
<keyword evidence="1" id="KW-0732">Signal</keyword>
<proteinExistence type="predicted"/>
<protein>
    <submittedName>
        <fullName evidence="2">Uncharacterized protein</fullName>
    </submittedName>
</protein>
<dbReference type="RefSeq" id="WP_345453256.1">
    <property type="nucleotide sequence ID" value="NZ_BAABRV010000003.1"/>
</dbReference>
<accession>A0ABP9XD47</accession>
<reference evidence="2 3" key="1">
    <citation type="submission" date="2024-02" db="EMBL/GenBank/DDBJ databases">
        <title>Deinococcus aluminii NBRC 112889.</title>
        <authorList>
            <person name="Ichikawa N."/>
            <person name="Katano-Makiyama Y."/>
            <person name="Hidaka K."/>
        </authorList>
    </citation>
    <scope>NUCLEOTIDE SEQUENCE [LARGE SCALE GENOMIC DNA]</scope>
    <source>
        <strain evidence="2 3">NBRC 112889</strain>
    </source>
</reference>
<feature type="signal peptide" evidence="1">
    <location>
        <begin position="1"/>
        <end position="18"/>
    </location>
</feature>
<sequence length="246" mass="24746">MRRLLLSALCLLPLTACAPANTSRASNPSSTFNAAFAPEGVAWVDAGKACVARVPSYRPVCPALPGAAVAVGWNGGDAWAALPDAGLLVTLDRAARSVPVGRVVALTATRAYRQDGSAVTYEGNPAPGVPGAPTAALTGGDGQDYVLLAGVLRRVSDGVVIETAPGPLLQVTPTGVRAANLPGVVTLSGTYRLTGTALQRLDAAGRVLVSVPHGPGRVGLVGADVVTVSPGSVVRVYSVDLVTLTP</sequence>
<evidence type="ECO:0000313" key="3">
    <source>
        <dbReference type="Proteomes" id="UP001404956"/>
    </source>
</evidence>
<feature type="chain" id="PRO_5047517090" evidence="1">
    <location>
        <begin position="19"/>
        <end position="246"/>
    </location>
</feature>
<organism evidence="2 3">
    <name type="scientific">Deinococcus aluminii</name>
    <dbReference type="NCBI Taxonomy" id="1656885"/>
    <lineage>
        <taxon>Bacteria</taxon>
        <taxon>Thermotogati</taxon>
        <taxon>Deinococcota</taxon>
        <taxon>Deinococci</taxon>
        <taxon>Deinococcales</taxon>
        <taxon>Deinococcaceae</taxon>
        <taxon>Deinococcus</taxon>
    </lineage>
</organism>
<dbReference type="Proteomes" id="UP001404956">
    <property type="component" value="Unassembled WGS sequence"/>
</dbReference>
<dbReference type="EMBL" id="BAABRV010000003">
    <property type="protein sequence ID" value="GAA5533295.1"/>
    <property type="molecule type" value="Genomic_DNA"/>
</dbReference>
<gene>
    <name evidence="2" type="ORF">Dalu01_01694</name>
</gene>